<dbReference type="EMBL" id="EQ980244">
    <property type="protein sequence ID" value="EEF25216.1"/>
    <property type="molecule type" value="Genomic_DNA"/>
</dbReference>
<proteinExistence type="predicted"/>
<evidence type="ECO:0000313" key="1">
    <source>
        <dbReference type="EMBL" id="EEF25216.1"/>
    </source>
</evidence>
<feature type="non-terminal residue" evidence="1">
    <location>
        <position position="1"/>
    </location>
</feature>
<dbReference type="Proteomes" id="UP000008311">
    <property type="component" value="Unassembled WGS sequence"/>
</dbReference>
<reference evidence="2" key="1">
    <citation type="journal article" date="2010" name="Nat. Biotechnol.">
        <title>Draft genome sequence of the oilseed species Ricinus communis.</title>
        <authorList>
            <person name="Chan A.P."/>
            <person name="Crabtree J."/>
            <person name="Zhao Q."/>
            <person name="Lorenzi H."/>
            <person name="Orvis J."/>
            <person name="Puiu D."/>
            <person name="Melake-Berhan A."/>
            <person name="Jones K.M."/>
            <person name="Redman J."/>
            <person name="Chen G."/>
            <person name="Cahoon E.B."/>
            <person name="Gedil M."/>
            <person name="Stanke M."/>
            <person name="Haas B.J."/>
            <person name="Wortman J.R."/>
            <person name="Fraser-Liggett C.M."/>
            <person name="Ravel J."/>
            <person name="Rabinowicz P.D."/>
        </authorList>
    </citation>
    <scope>NUCLEOTIDE SEQUENCE [LARGE SCALE GENOMIC DNA]</scope>
    <source>
        <strain evidence="2">cv. Hale</strain>
    </source>
</reference>
<organism evidence="1 2">
    <name type="scientific">Ricinus communis</name>
    <name type="common">Castor bean</name>
    <dbReference type="NCBI Taxonomy" id="3988"/>
    <lineage>
        <taxon>Eukaryota</taxon>
        <taxon>Viridiplantae</taxon>
        <taxon>Streptophyta</taxon>
        <taxon>Embryophyta</taxon>
        <taxon>Tracheophyta</taxon>
        <taxon>Spermatophyta</taxon>
        <taxon>Magnoliopsida</taxon>
        <taxon>eudicotyledons</taxon>
        <taxon>Gunneridae</taxon>
        <taxon>Pentapetalae</taxon>
        <taxon>rosids</taxon>
        <taxon>fabids</taxon>
        <taxon>Malpighiales</taxon>
        <taxon>Euphorbiaceae</taxon>
        <taxon>Acalyphoideae</taxon>
        <taxon>Acalypheae</taxon>
        <taxon>Ricinus</taxon>
    </lineage>
</organism>
<keyword evidence="2" id="KW-1185">Reference proteome</keyword>
<dbReference type="AntiFam" id="ANF00164">
    <property type="entry name" value="Shadow ORF (opposite btuB)"/>
</dbReference>
<name>B9TFZ7_RICCO</name>
<accession>B9TFZ7</accession>
<evidence type="ECO:0000313" key="2">
    <source>
        <dbReference type="Proteomes" id="UP000008311"/>
    </source>
</evidence>
<sequence>DEVDDAGDGIRAVHGGRTARHRLHALDQRRGNRVDVGREVRAGDGEAAAVDEHQVARRSQVAQVQRRRAGRLARLHRVRRRAAQLVRRELRRIRQHHLEVLRPRQFEFLRVDRRHGRRREEAPADQAGAGHDDFIFFGLRRVGFLRVRVATEVCRDQQRGHRGSVVGAGPLVLASRLHAFFLMCFRWRKDGRQPPRTGSIGDRSAD</sequence>
<dbReference type="InParanoid" id="B9TFZ7"/>
<protein>
    <submittedName>
        <fullName evidence="1">Uncharacterized protein</fullName>
    </submittedName>
</protein>
<gene>
    <name evidence="1" type="ORF">RCOM_1958330</name>
</gene>
<dbReference type="AlphaFoldDB" id="B9TFZ7"/>